<dbReference type="Pfam" id="PF02913">
    <property type="entry name" value="FAD-oxidase_C"/>
    <property type="match status" value="1"/>
</dbReference>
<dbReference type="GO" id="GO:0016491">
    <property type="term" value="F:oxidoreductase activity"/>
    <property type="evidence" value="ECO:0007669"/>
    <property type="project" value="UniProtKB-KW"/>
</dbReference>
<dbReference type="PANTHER" id="PTHR43716">
    <property type="entry name" value="D-2-HYDROXYGLUTARATE DEHYDROGENASE, MITOCHONDRIAL"/>
    <property type="match status" value="1"/>
</dbReference>
<dbReference type="PROSITE" id="PS51387">
    <property type="entry name" value="FAD_PCMH"/>
    <property type="match status" value="1"/>
</dbReference>
<dbReference type="InterPro" id="IPR016164">
    <property type="entry name" value="FAD-linked_Oxase-like_C"/>
</dbReference>
<dbReference type="AlphaFoldDB" id="A0A0R3NBY0"/>
<feature type="domain" description="FAD-binding PCMH-type" evidence="6">
    <location>
        <begin position="47"/>
        <end position="226"/>
    </location>
</feature>
<keyword evidence="5" id="KW-0560">Oxidoreductase</keyword>
<dbReference type="Gene3D" id="1.10.45.10">
    <property type="entry name" value="Vanillyl-alcohol Oxidase, Chain A, domain 4"/>
    <property type="match status" value="1"/>
</dbReference>
<dbReference type="GO" id="GO:0022904">
    <property type="term" value="P:respiratory electron transport chain"/>
    <property type="evidence" value="ECO:0007669"/>
    <property type="project" value="TreeGrafter"/>
</dbReference>
<comment type="similarity">
    <text evidence="2">Belongs to the FAD-binding oxidoreductase/transferase type 4 family.</text>
</comment>
<dbReference type="InterPro" id="IPR016169">
    <property type="entry name" value="FAD-bd_PCMH_sub2"/>
</dbReference>
<dbReference type="GO" id="GO:0071949">
    <property type="term" value="F:FAD binding"/>
    <property type="evidence" value="ECO:0007669"/>
    <property type="project" value="InterPro"/>
</dbReference>
<keyword evidence="8" id="KW-1185">Reference proteome</keyword>
<evidence type="ECO:0000313" key="8">
    <source>
        <dbReference type="Proteomes" id="UP000052023"/>
    </source>
</evidence>
<name>A0A0R3NBY0_9BRAD</name>
<protein>
    <recommendedName>
        <fullName evidence="6">FAD-binding PCMH-type domain-containing protein</fullName>
    </recommendedName>
</protein>
<organism evidence="7 8">
    <name type="scientific">Bradyrhizobium retamae</name>
    <dbReference type="NCBI Taxonomy" id="1300035"/>
    <lineage>
        <taxon>Bacteria</taxon>
        <taxon>Pseudomonadati</taxon>
        <taxon>Pseudomonadota</taxon>
        <taxon>Alphaproteobacteria</taxon>
        <taxon>Hyphomicrobiales</taxon>
        <taxon>Nitrobacteraceae</taxon>
        <taxon>Bradyrhizobium</taxon>
    </lineage>
</organism>
<proteinExistence type="inferred from homology"/>
<keyword evidence="3" id="KW-0285">Flavoprotein</keyword>
<evidence type="ECO:0000313" key="7">
    <source>
        <dbReference type="EMBL" id="KRR29643.1"/>
    </source>
</evidence>
<dbReference type="InterPro" id="IPR004113">
    <property type="entry name" value="FAD-bd_oxidored_4_C"/>
</dbReference>
<evidence type="ECO:0000256" key="4">
    <source>
        <dbReference type="ARBA" id="ARBA00022827"/>
    </source>
</evidence>
<dbReference type="InterPro" id="IPR016166">
    <property type="entry name" value="FAD-bd_PCMH"/>
</dbReference>
<dbReference type="Proteomes" id="UP000052023">
    <property type="component" value="Unassembled WGS sequence"/>
</dbReference>
<dbReference type="Pfam" id="PF01565">
    <property type="entry name" value="FAD_binding_4"/>
    <property type="match status" value="1"/>
</dbReference>
<evidence type="ECO:0000256" key="5">
    <source>
        <dbReference type="ARBA" id="ARBA00023002"/>
    </source>
</evidence>
<evidence type="ECO:0000256" key="3">
    <source>
        <dbReference type="ARBA" id="ARBA00022630"/>
    </source>
</evidence>
<dbReference type="SUPFAM" id="SSF55103">
    <property type="entry name" value="FAD-linked oxidases, C-terminal domain"/>
    <property type="match status" value="1"/>
</dbReference>
<evidence type="ECO:0000256" key="1">
    <source>
        <dbReference type="ARBA" id="ARBA00001974"/>
    </source>
</evidence>
<dbReference type="InterPro" id="IPR006094">
    <property type="entry name" value="Oxid_FAD_bind_N"/>
</dbReference>
<comment type="cofactor">
    <cofactor evidence="1">
        <name>FAD</name>
        <dbReference type="ChEBI" id="CHEBI:57692"/>
    </cofactor>
</comment>
<evidence type="ECO:0000259" key="6">
    <source>
        <dbReference type="PROSITE" id="PS51387"/>
    </source>
</evidence>
<dbReference type="SUPFAM" id="SSF56176">
    <property type="entry name" value="FAD-binding/transporter-associated domain-like"/>
    <property type="match status" value="1"/>
</dbReference>
<dbReference type="PANTHER" id="PTHR43716:SF1">
    <property type="entry name" value="D-2-HYDROXYGLUTARATE DEHYDROGENASE, MITOCHONDRIAL"/>
    <property type="match status" value="1"/>
</dbReference>
<dbReference type="InterPro" id="IPR051264">
    <property type="entry name" value="FAD-oxidored/transferase_4"/>
</dbReference>
<keyword evidence="4" id="KW-0274">FAD</keyword>
<evidence type="ECO:0000256" key="2">
    <source>
        <dbReference type="ARBA" id="ARBA00008000"/>
    </source>
</evidence>
<dbReference type="Gene3D" id="3.30.70.2740">
    <property type="match status" value="1"/>
</dbReference>
<gene>
    <name evidence="7" type="ORF">CQ13_38285</name>
</gene>
<accession>A0A0R3NBY0</accession>
<dbReference type="InterPro" id="IPR036318">
    <property type="entry name" value="FAD-bd_PCMH-like_sf"/>
</dbReference>
<dbReference type="Gene3D" id="3.30.70.2190">
    <property type="match status" value="1"/>
</dbReference>
<dbReference type="InterPro" id="IPR016171">
    <property type="entry name" value="Vanillyl_alc_oxidase_C-sub2"/>
</dbReference>
<sequence>MVDPQLGFEGDTTDGFINRLREALGKGSVLTGTDIGSRYYHDLAGKLVAQPRAVVRPRTTEEVSALLRLCHREQVPVTTQGGMTGVVRGALPNANEIVLSMELMNAVEEVDTSSGAAIAQAGAPLQKVQERVEQEGYMFPLDLSARGSCTIGGNISTNAGGNRVIRYGMTRDLILGLEVVTADGTVLQGLRKYIKNNTGIDLKQLFIGSEGILGVVTRAALRIFPASAERQVALCALPSFAQVIAILGLARKHLGGELTAFEVMWNEYYRLTVERVEGVVGPLRAHHPYYVLIEASGDDTDRIHADLEKLLETAMHKNIILDATLSTSNASAAAIWRVRDSSLELARTFPYAARIALDVSLAIDRMEEYVKAIGARIKAIDPGAFAIVFGHAGDGNLHVNLHHEHTPDRRQDLEKLAYQTTSEFGGSISAEHGIGVVKRPYLKMSRTQEEIETMRTLKRALDPNSILNPGRIFTM</sequence>
<dbReference type="Gene3D" id="3.30.465.10">
    <property type="match status" value="1"/>
</dbReference>
<comment type="caution">
    <text evidence="7">The sequence shown here is derived from an EMBL/GenBank/DDBJ whole genome shotgun (WGS) entry which is preliminary data.</text>
</comment>
<reference evidence="7 8" key="1">
    <citation type="submission" date="2014-03" db="EMBL/GenBank/DDBJ databases">
        <title>Bradyrhizobium valentinum sp. nov., isolated from effective nodules of Lupinus mariae-josephae, a lupine endemic of basic-lime soils in Eastern Spain.</title>
        <authorList>
            <person name="Duran D."/>
            <person name="Rey L."/>
            <person name="Navarro A."/>
            <person name="Busquets A."/>
            <person name="Imperial J."/>
            <person name="Ruiz-Argueso T."/>
        </authorList>
    </citation>
    <scope>NUCLEOTIDE SEQUENCE [LARGE SCALE GENOMIC DNA]</scope>
    <source>
        <strain evidence="7 8">Ro19</strain>
    </source>
</reference>
<dbReference type="EMBL" id="LLYA01000015">
    <property type="protein sequence ID" value="KRR29643.1"/>
    <property type="molecule type" value="Genomic_DNA"/>
</dbReference>
<dbReference type="FunFam" id="1.10.45.10:FF:000001">
    <property type="entry name" value="D-lactate dehydrogenase mitochondrial"/>
    <property type="match status" value="1"/>
</dbReference>